<evidence type="ECO:0000313" key="2">
    <source>
        <dbReference type="Proteomes" id="UP001176883"/>
    </source>
</evidence>
<dbReference type="EMBL" id="JAUOEK010000084">
    <property type="protein sequence ID" value="MDO5969628.1"/>
    <property type="molecule type" value="Genomic_DNA"/>
</dbReference>
<protein>
    <submittedName>
        <fullName evidence="1">Uncharacterized protein</fullName>
    </submittedName>
</protein>
<keyword evidence="2" id="KW-1185">Reference proteome</keyword>
<evidence type="ECO:0000313" key="1">
    <source>
        <dbReference type="EMBL" id="MDO5969628.1"/>
    </source>
</evidence>
<dbReference type="RefSeq" id="WP_303277325.1">
    <property type="nucleotide sequence ID" value="NZ_JAUOEK010000084.1"/>
</dbReference>
<organism evidence="1 2">
    <name type="scientific">Flavivirga aquimarina</name>
    <dbReference type="NCBI Taxonomy" id="2027862"/>
    <lineage>
        <taxon>Bacteria</taxon>
        <taxon>Pseudomonadati</taxon>
        <taxon>Bacteroidota</taxon>
        <taxon>Flavobacteriia</taxon>
        <taxon>Flavobacteriales</taxon>
        <taxon>Flavobacteriaceae</taxon>
        <taxon>Flavivirga</taxon>
    </lineage>
</organism>
<sequence>MKTMKVSILIVFTFVHFSGFSQSLEEREKITAEFEKRSDVEIELFNINQLDSIRLKSNFLKRKNINYKILGFRISGIDENGKSLLSFKSSKNNIIPTEFNEKIANCSECKNVKVDLITINWFTGTYTLKNSELWKIK</sequence>
<name>A0ABT8W919_9FLAO</name>
<gene>
    <name evidence="1" type="ORF">Q4Q35_07400</name>
</gene>
<reference evidence="1" key="1">
    <citation type="submission" date="2023-07" db="EMBL/GenBank/DDBJ databases">
        <title>Two novel species in the genus Flavivirga.</title>
        <authorList>
            <person name="Kwon K."/>
        </authorList>
    </citation>
    <scope>NUCLEOTIDE SEQUENCE</scope>
    <source>
        <strain evidence="1">KCTC 52353</strain>
    </source>
</reference>
<proteinExistence type="predicted"/>
<comment type="caution">
    <text evidence="1">The sequence shown here is derived from an EMBL/GenBank/DDBJ whole genome shotgun (WGS) entry which is preliminary data.</text>
</comment>
<dbReference type="Proteomes" id="UP001176883">
    <property type="component" value="Unassembled WGS sequence"/>
</dbReference>
<accession>A0ABT8W919</accession>